<sequence length="330" mass="37701">MARKQSTPPLPILLNHPYFKKEGFEAFKQMDMQDSDVIMASFPKCGTSWMHQIMFCLLRMDDNGKLPSNEDQLLGKDGQIYPDSLNMESGHSGMNGNFAFKDLLEQPAPRLFTTHSRADQLPSTLHQKGRLVVVARNPKDAFVSMFFFMEKLSKSWFPEYKEVTAEGMEKSFERYHQLIPSVDAPRGSSDYYIYYKMMVAFLRKIGLDGVGQTSSFPPRGFITFYEELHENFHDEVHRLAAFLGVSLTPKKFAALAERVNFGSMSGTAEGAKMHFKKAHVTTRKGVVGDYSNHLTEQHWARVDALFQEQLGEIDEFKPIFSIMKANKPRL</sequence>
<evidence type="ECO:0000256" key="2">
    <source>
        <dbReference type="ARBA" id="ARBA00022679"/>
    </source>
</evidence>
<dbReference type="AlphaFoldDB" id="A0A7S3LLG4"/>
<dbReference type="GO" id="GO:0008146">
    <property type="term" value="F:sulfotransferase activity"/>
    <property type="evidence" value="ECO:0007669"/>
    <property type="project" value="InterPro"/>
</dbReference>
<accession>A0A7S3LLG4</accession>
<feature type="domain" description="Sulfotransferase" evidence="3">
    <location>
        <begin position="34"/>
        <end position="312"/>
    </location>
</feature>
<gene>
    <name evidence="4" type="ORF">ASTO00021_LOCUS2765</name>
</gene>
<keyword evidence="2" id="KW-0808">Transferase</keyword>
<dbReference type="PANTHER" id="PTHR11783">
    <property type="entry name" value="SULFOTRANSFERASE SULT"/>
    <property type="match status" value="1"/>
</dbReference>
<evidence type="ECO:0000256" key="1">
    <source>
        <dbReference type="ARBA" id="ARBA00005771"/>
    </source>
</evidence>
<organism evidence="4">
    <name type="scientific">Aplanochytrium stocchinoi</name>
    <dbReference type="NCBI Taxonomy" id="215587"/>
    <lineage>
        <taxon>Eukaryota</taxon>
        <taxon>Sar</taxon>
        <taxon>Stramenopiles</taxon>
        <taxon>Bigyra</taxon>
        <taxon>Labyrinthulomycetes</taxon>
        <taxon>Thraustochytrida</taxon>
        <taxon>Thraustochytriidae</taxon>
        <taxon>Aplanochytrium</taxon>
    </lineage>
</organism>
<dbReference type="InterPro" id="IPR027417">
    <property type="entry name" value="P-loop_NTPase"/>
</dbReference>
<dbReference type="Pfam" id="PF00685">
    <property type="entry name" value="Sulfotransfer_1"/>
    <property type="match status" value="1"/>
</dbReference>
<protein>
    <recommendedName>
        <fullName evidence="3">Sulfotransferase domain-containing protein</fullName>
    </recommendedName>
</protein>
<proteinExistence type="inferred from homology"/>
<name>A0A7S3LLG4_9STRA</name>
<evidence type="ECO:0000313" key="4">
    <source>
        <dbReference type="EMBL" id="CAE0432439.1"/>
    </source>
</evidence>
<evidence type="ECO:0000259" key="3">
    <source>
        <dbReference type="Pfam" id="PF00685"/>
    </source>
</evidence>
<dbReference type="SUPFAM" id="SSF52540">
    <property type="entry name" value="P-loop containing nucleoside triphosphate hydrolases"/>
    <property type="match status" value="1"/>
</dbReference>
<dbReference type="Gene3D" id="3.40.50.300">
    <property type="entry name" value="P-loop containing nucleotide triphosphate hydrolases"/>
    <property type="match status" value="1"/>
</dbReference>
<reference evidence="4" key="1">
    <citation type="submission" date="2021-01" db="EMBL/GenBank/DDBJ databases">
        <authorList>
            <person name="Corre E."/>
            <person name="Pelletier E."/>
            <person name="Niang G."/>
            <person name="Scheremetjew M."/>
            <person name="Finn R."/>
            <person name="Kale V."/>
            <person name="Holt S."/>
            <person name="Cochrane G."/>
            <person name="Meng A."/>
            <person name="Brown T."/>
            <person name="Cohen L."/>
        </authorList>
    </citation>
    <scope>NUCLEOTIDE SEQUENCE</scope>
    <source>
        <strain evidence="4">GSBS06</strain>
    </source>
</reference>
<dbReference type="InterPro" id="IPR000863">
    <property type="entry name" value="Sulfotransferase_dom"/>
</dbReference>
<dbReference type="EMBL" id="HBIN01003977">
    <property type="protein sequence ID" value="CAE0432439.1"/>
    <property type="molecule type" value="Transcribed_RNA"/>
</dbReference>
<comment type="similarity">
    <text evidence="1">Belongs to the sulfotransferase 1 family.</text>
</comment>